<evidence type="ECO:0000313" key="3">
    <source>
        <dbReference type="Proteomes" id="UP000268014"/>
    </source>
</evidence>
<organism evidence="4">
    <name type="scientific">Haemonchus placei</name>
    <name type="common">Barber's pole worm</name>
    <dbReference type="NCBI Taxonomy" id="6290"/>
    <lineage>
        <taxon>Eukaryota</taxon>
        <taxon>Metazoa</taxon>
        <taxon>Ecdysozoa</taxon>
        <taxon>Nematoda</taxon>
        <taxon>Chromadorea</taxon>
        <taxon>Rhabditida</taxon>
        <taxon>Rhabditina</taxon>
        <taxon>Rhabditomorpha</taxon>
        <taxon>Strongyloidea</taxon>
        <taxon>Trichostrongylidae</taxon>
        <taxon>Haemonchus</taxon>
    </lineage>
</organism>
<dbReference type="Proteomes" id="UP000268014">
    <property type="component" value="Unassembled WGS sequence"/>
</dbReference>
<keyword evidence="3" id="KW-1185">Reference proteome</keyword>
<reference evidence="2 3" key="2">
    <citation type="submission" date="2018-11" db="EMBL/GenBank/DDBJ databases">
        <authorList>
            <consortium name="Pathogen Informatics"/>
        </authorList>
    </citation>
    <scope>NUCLEOTIDE SEQUENCE [LARGE SCALE GENOMIC DNA]</scope>
    <source>
        <strain evidence="2 3">MHpl1</strain>
    </source>
</reference>
<dbReference type="CDD" id="cd00041">
    <property type="entry name" value="CUB"/>
    <property type="match status" value="1"/>
</dbReference>
<proteinExistence type="predicted"/>
<protein>
    <submittedName>
        <fullName evidence="4">CUB domain-containing protein</fullName>
    </submittedName>
</protein>
<reference evidence="4" key="1">
    <citation type="submission" date="2017-02" db="UniProtKB">
        <authorList>
            <consortium name="WormBaseParasite"/>
        </authorList>
    </citation>
    <scope>IDENTIFICATION</scope>
</reference>
<evidence type="ECO:0000313" key="4">
    <source>
        <dbReference type="WBParaSite" id="HPLM_0000166101-mRNA-1"/>
    </source>
</evidence>
<keyword evidence="1" id="KW-1015">Disulfide bond</keyword>
<dbReference type="AlphaFoldDB" id="A0A0N4VWJ1"/>
<dbReference type="STRING" id="6290.A0A0N4VWJ1"/>
<gene>
    <name evidence="2" type="ORF">HPLM_LOCUS1659</name>
</gene>
<name>A0A0N4VWJ1_HAEPC</name>
<dbReference type="InterPro" id="IPR000859">
    <property type="entry name" value="CUB_dom"/>
</dbReference>
<sequence>MESCCDYITIYDGNGMRSPKLVQLGGPNATVTTPTGLYTTSQRFALVTFQSDPVIQKTGFQFIYQSVFSEFPIHWEGVHLVKLHRNRDNPKVILEVNEF</sequence>
<accession>A0A0N4VWJ1</accession>
<dbReference type="Gene3D" id="2.60.120.290">
    <property type="entry name" value="Spermadhesin, CUB domain"/>
    <property type="match status" value="1"/>
</dbReference>
<dbReference type="WBParaSite" id="HPLM_0000166101-mRNA-1">
    <property type="protein sequence ID" value="HPLM_0000166101-mRNA-1"/>
    <property type="gene ID" value="HPLM_0000166101"/>
</dbReference>
<evidence type="ECO:0000256" key="1">
    <source>
        <dbReference type="ARBA" id="ARBA00023157"/>
    </source>
</evidence>
<evidence type="ECO:0000313" key="2">
    <source>
        <dbReference type="EMBL" id="VDO10668.1"/>
    </source>
</evidence>
<dbReference type="EMBL" id="UZAF01002393">
    <property type="protein sequence ID" value="VDO10668.1"/>
    <property type="molecule type" value="Genomic_DNA"/>
</dbReference>
<dbReference type="InterPro" id="IPR035914">
    <property type="entry name" value="Sperma_CUB_dom_sf"/>
</dbReference>
<dbReference type="SUPFAM" id="SSF49854">
    <property type="entry name" value="Spermadhesin, CUB domain"/>
    <property type="match status" value="1"/>
</dbReference>